<evidence type="ECO:0000259" key="2">
    <source>
        <dbReference type="Pfam" id="PF13443"/>
    </source>
</evidence>
<keyword evidence="4" id="KW-1185">Reference proteome</keyword>
<evidence type="ECO:0000313" key="3">
    <source>
        <dbReference type="EMBL" id="TDE58620.1"/>
    </source>
</evidence>
<organism evidence="3 4">
    <name type="scientific">Nonomuraea mesophila</name>
    <dbReference type="NCBI Taxonomy" id="2530382"/>
    <lineage>
        <taxon>Bacteria</taxon>
        <taxon>Bacillati</taxon>
        <taxon>Actinomycetota</taxon>
        <taxon>Actinomycetes</taxon>
        <taxon>Streptosporangiales</taxon>
        <taxon>Streptosporangiaceae</taxon>
        <taxon>Nonomuraea</taxon>
    </lineage>
</organism>
<dbReference type="Pfam" id="PF13443">
    <property type="entry name" value="HTH_26"/>
    <property type="match status" value="1"/>
</dbReference>
<evidence type="ECO:0000256" key="1">
    <source>
        <dbReference type="SAM" id="MobiDB-lite"/>
    </source>
</evidence>
<dbReference type="EMBL" id="SMLD01000008">
    <property type="protein sequence ID" value="TDE58620.1"/>
    <property type="molecule type" value="Genomic_DNA"/>
</dbReference>
<reference evidence="3 4" key="1">
    <citation type="submission" date="2019-03" db="EMBL/GenBank/DDBJ databases">
        <title>Draft genome sequences of novel Actinobacteria.</title>
        <authorList>
            <person name="Sahin N."/>
            <person name="Ay H."/>
            <person name="Saygin H."/>
        </authorList>
    </citation>
    <scope>NUCLEOTIDE SEQUENCE [LARGE SCALE GENOMIC DNA]</scope>
    <source>
        <strain evidence="3 4">6K102</strain>
    </source>
</reference>
<dbReference type="AlphaFoldDB" id="A0A4R5FWL9"/>
<dbReference type="InterPro" id="IPR001387">
    <property type="entry name" value="Cro/C1-type_HTH"/>
</dbReference>
<feature type="domain" description="HTH cro/C1-type" evidence="2">
    <location>
        <begin position="10"/>
        <end position="75"/>
    </location>
</feature>
<sequence length="111" mass="12521">MTAEFDYRWRLREVMAASGLYATTDLRPLLADRGFPLSQSQVYRLVAERPERLNLRMLMALLDIFGCTMEDLIEPVRGAGTTTTEEGEAGRRSGAEVRFGSRPTRARVLPD</sequence>
<feature type="region of interest" description="Disordered" evidence="1">
    <location>
        <begin position="78"/>
        <end position="111"/>
    </location>
</feature>
<accession>A0A4R5FWL9</accession>
<dbReference type="Proteomes" id="UP000295136">
    <property type="component" value="Unassembled WGS sequence"/>
</dbReference>
<protein>
    <submittedName>
        <fullName evidence="3">XRE family transcriptional regulator</fullName>
    </submittedName>
</protein>
<gene>
    <name evidence="3" type="ORF">E1295_05145</name>
</gene>
<dbReference type="RefSeq" id="WP_132628491.1">
    <property type="nucleotide sequence ID" value="NZ_SMLD01000008.1"/>
</dbReference>
<evidence type="ECO:0000313" key="4">
    <source>
        <dbReference type="Proteomes" id="UP000295136"/>
    </source>
</evidence>
<name>A0A4R5FWL9_9ACTN</name>
<comment type="caution">
    <text evidence="3">The sequence shown here is derived from an EMBL/GenBank/DDBJ whole genome shotgun (WGS) entry which is preliminary data.</text>
</comment>
<proteinExistence type="predicted"/>